<evidence type="ECO:0000313" key="6">
    <source>
        <dbReference type="Proteomes" id="UP001237448"/>
    </source>
</evidence>
<accession>A0ABU0FIK1</accession>
<dbReference type="PANTHER" id="PTHR30146">
    <property type="entry name" value="LACI-RELATED TRANSCRIPTIONAL REPRESSOR"/>
    <property type="match status" value="1"/>
</dbReference>
<sequence>MADRAGVSAATVSRVLNGGYPVSKPIRDRVLAAVSDIDYVQNAHAQALVQARTGIVGVVLADVSDPFYSEIIRPIQRICNENGRLIVIGSTQGDAATEDSYLQTLRSQRVDAVIVLGGGSDDERIQSSIVRQSAAFARDDRKLVLCGRPTPPGASGVLAVEVDNFDAGRQATRCLVREGHRRILFVGGPAGSTTSRDRLLGFRSEAEQLGLAPSDYAVEEGDFSRRSGYDCVRRLRPLEAGFTAVFAANDLMAVGAMAALREAGVAVPRDMSVIGIDDVPLAADMVPRLSTVRLPLEEMGALAARIALGLDAEPPPVPLPVALVRGATVAPPRPGGHREPISPLHP</sequence>
<keyword evidence="6" id="KW-1185">Reference proteome</keyword>
<keyword evidence="1" id="KW-0805">Transcription regulation</keyword>
<dbReference type="InterPro" id="IPR028082">
    <property type="entry name" value="Peripla_BP_I"/>
</dbReference>
<dbReference type="SUPFAM" id="SSF53822">
    <property type="entry name" value="Periplasmic binding protein-like I"/>
    <property type="match status" value="1"/>
</dbReference>
<dbReference type="PROSITE" id="PS50932">
    <property type="entry name" value="HTH_LACI_2"/>
    <property type="match status" value="1"/>
</dbReference>
<dbReference type="PANTHER" id="PTHR30146:SF153">
    <property type="entry name" value="LACTOSE OPERON REPRESSOR"/>
    <property type="match status" value="1"/>
</dbReference>
<dbReference type="Gene3D" id="3.40.50.2300">
    <property type="match status" value="2"/>
</dbReference>
<evidence type="ECO:0000313" key="5">
    <source>
        <dbReference type="EMBL" id="MDQ0394432.1"/>
    </source>
</evidence>
<dbReference type="InterPro" id="IPR046335">
    <property type="entry name" value="LacI/GalR-like_sensor"/>
</dbReference>
<dbReference type="SUPFAM" id="SSF47413">
    <property type="entry name" value="lambda repressor-like DNA-binding domains"/>
    <property type="match status" value="1"/>
</dbReference>
<evidence type="ECO:0000256" key="3">
    <source>
        <dbReference type="ARBA" id="ARBA00023163"/>
    </source>
</evidence>
<evidence type="ECO:0000256" key="1">
    <source>
        <dbReference type="ARBA" id="ARBA00023015"/>
    </source>
</evidence>
<dbReference type="InterPro" id="IPR010982">
    <property type="entry name" value="Lambda_DNA-bd_dom_sf"/>
</dbReference>
<dbReference type="CDD" id="cd01392">
    <property type="entry name" value="HTH_LacI"/>
    <property type="match status" value="1"/>
</dbReference>
<feature type="domain" description="HTH lacI-type" evidence="4">
    <location>
        <begin position="1"/>
        <end position="50"/>
    </location>
</feature>
<dbReference type="Proteomes" id="UP001237448">
    <property type="component" value="Unassembled WGS sequence"/>
</dbReference>
<reference evidence="5 6" key="1">
    <citation type="submission" date="2023-07" db="EMBL/GenBank/DDBJ databases">
        <title>Genomic Encyclopedia of Type Strains, Phase IV (KMG-IV): sequencing the most valuable type-strain genomes for metagenomic binning, comparative biology and taxonomic classification.</title>
        <authorList>
            <person name="Goeker M."/>
        </authorList>
    </citation>
    <scope>NUCLEOTIDE SEQUENCE [LARGE SCALE GENOMIC DNA]</scope>
    <source>
        <strain evidence="5 6">DSM 5896</strain>
    </source>
</reference>
<dbReference type="SMART" id="SM00354">
    <property type="entry name" value="HTH_LACI"/>
    <property type="match status" value="1"/>
</dbReference>
<dbReference type="CDD" id="cd06267">
    <property type="entry name" value="PBP1_LacI_sugar_binding-like"/>
    <property type="match status" value="1"/>
</dbReference>
<dbReference type="Gene3D" id="1.10.260.40">
    <property type="entry name" value="lambda repressor-like DNA-binding domains"/>
    <property type="match status" value="1"/>
</dbReference>
<dbReference type="InterPro" id="IPR000843">
    <property type="entry name" value="HTH_LacI"/>
</dbReference>
<dbReference type="RefSeq" id="WP_307431436.1">
    <property type="nucleotide sequence ID" value="NZ_JAUSVK010000001.1"/>
</dbReference>
<dbReference type="Pfam" id="PF13377">
    <property type="entry name" value="Peripla_BP_3"/>
    <property type="match status" value="1"/>
</dbReference>
<comment type="caution">
    <text evidence="5">The sequence shown here is derived from an EMBL/GenBank/DDBJ whole genome shotgun (WGS) entry which is preliminary data.</text>
</comment>
<keyword evidence="3" id="KW-0804">Transcription</keyword>
<gene>
    <name evidence="5" type="ORF">J3R73_004224</name>
</gene>
<evidence type="ECO:0000259" key="4">
    <source>
        <dbReference type="PROSITE" id="PS50932"/>
    </source>
</evidence>
<protein>
    <submittedName>
        <fullName evidence="5">LacI family transcriptional regulator</fullName>
    </submittedName>
</protein>
<keyword evidence="2" id="KW-0238">DNA-binding</keyword>
<proteinExistence type="predicted"/>
<organism evidence="5 6">
    <name type="scientific">Labrys monachus</name>
    <dbReference type="NCBI Taxonomy" id="217067"/>
    <lineage>
        <taxon>Bacteria</taxon>
        <taxon>Pseudomonadati</taxon>
        <taxon>Pseudomonadota</taxon>
        <taxon>Alphaproteobacteria</taxon>
        <taxon>Hyphomicrobiales</taxon>
        <taxon>Xanthobacteraceae</taxon>
        <taxon>Labrys</taxon>
    </lineage>
</organism>
<evidence type="ECO:0000256" key="2">
    <source>
        <dbReference type="ARBA" id="ARBA00023125"/>
    </source>
</evidence>
<dbReference type="EMBL" id="JAUSVK010000001">
    <property type="protein sequence ID" value="MDQ0394432.1"/>
    <property type="molecule type" value="Genomic_DNA"/>
</dbReference>
<dbReference type="Pfam" id="PF00356">
    <property type="entry name" value="LacI"/>
    <property type="match status" value="1"/>
</dbReference>
<name>A0ABU0FIK1_9HYPH</name>